<evidence type="ECO:0000259" key="6">
    <source>
        <dbReference type="Pfam" id="PF21077"/>
    </source>
</evidence>
<dbReference type="GO" id="GO:0004069">
    <property type="term" value="F:L-aspartate:2-oxoglutarate aminotransferase activity"/>
    <property type="evidence" value="ECO:0007669"/>
    <property type="project" value="InterPro"/>
</dbReference>
<dbReference type="PANTHER" id="PTHR43403:SF1">
    <property type="entry name" value="NAD-SPECIFIC GLUTAMATE DEHYDROGENASE"/>
    <property type="match status" value="1"/>
</dbReference>
<organism evidence="7 8">
    <name type="scientific">Asticcacaulis benevestitus DSM 16100 = ATCC BAA-896</name>
    <dbReference type="NCBI Taxonomy" id="1121022"/>
    <lineage>
        <taxon>Bacteria</taxon>
        <taxon>Pseudomonadati</taxon>
        <taxon>Pseudomonadota</taxon>
        <taxon>Alphaproteobacteria</taxon>
        <taxon>Caulobacterales</taxon>
        <taxon>Caulobacteraceae</taxon>
        <taxon>Asticcacaulis</taxon>
    </lineage>
</organism>
<dbReference type="eggNOG" id="COG2902">
    <property type="taxonomic scope" value="Bacteria"/>
</dbReference>
<dbReference type="InterPro" id="IPR049062">
    <property type="entry name" value="NAD_Glu_DH_ACT2"/>
</dbReference>
<evidence type="ECO:0000313" key="7">
    <source>
        <dbReference type="EMBL" id="ESQ91606.1"/>
    </source>
</evidence>
<dbReference type="PANTHER" id="PTHR43403">
    <property type="entry name" value="NAD-SPECIFIC GLUTAMATE DEHYDROGENASE"/>
    <property type="match status" value="1"/>
</dbReference>
<evidence type="ECO:0000259" key="4">
    <source>
        <dbReference type="Pfam" id="PF21075"/>
    </source>
</evidence>
<sequence>MDDFKPGESQSPSKDALTKAFLLDRGARDFLRLDDSEKAFLTQILEDFDVDELADIADADLDRVIAGFWAYAEKRDGAQTLRRVTPVLDSKGQPTAYDVIEMVQPDSPFIVETVMGELIDQGLSIRSMFHPVITLHRDFDGKRVKTGDDVKESMMLVFIERQSAERHKQIIEGIDQSLNDLKLAVRDFPRMQKLMAEEIVALEKQRGNGAIEAATLDENLAFLRWIDQNHFVFLGARGYAYPRESGGDYAREEPLNQMQEGFGVLRDSGRTVLRRSSEPAVLSEQLMSQLRTSEPVTVAKANLKSRVHRRIYMDYIGIKRYGADGKPSGEVRFVGLFTSEAYDRPAFEVPLIRKKAEHVLHEAAALGLQGGYNEKRLKNIVETYPRDELFQMTEHDLLRIARGILHLSDRPRVKLFTRVDPFDRFVSVMLYMPREIYQSQMQKQAGEILAAAWCGRVSASYAYISDSLLSCIHYIIGVTPGDHFDPNVTDVEADIENITRSWPQKVEALVENTGILETLDQPHTGIDWMLWAEAFPAGYQERYTTGEAVTDTAYLNGLSIEAPVNVRAYQRMEDEENHFCFKLYTRAEKAIPLSDILPVLGNMGIKTLEEYGYHVRSKDIGTYWVHEFILKLPRGHASEFKTFKTEFEQTLLALWYGKTEDDGFNALALTGQSWREVALLRAFCRYRVQSGLDPSPEIQQAALRDNPEVVEALLTLFNAKFALDCGDAKLRLTAVEAAKGEIETLLQKVASLDHDRVLRRLAALIGAMRRTNYFQKNANNQDKAYISFKIASRELADLPEPKPYREIFIWSPGVEGVHLRFGPVARGGLRWSDRKDDFRTEVLGLVKAQQVKNAVIVPVGSKGGFFPKKLPKSGTPDEVKNAAILAYKTFLSGLLDLTDNLDAKGTIVPPVDVIRWDDPDPYLVVAADKGTATFSDIANGVSADYNFWLGDAFASGGSVGYDHKAMGITAKGAWEAVKRHFREIGKDIQTEAFTVAGVGDMSGDVFGNGMLLSKETLLVAAFDHRDIFIDPNPDAAKAFAERERMFALPRSSWQDYNKELISKGGGVFPRSQKSIPLSPEIKALLDLDANEVSPFELMQAILKARVELLYFGGIGTYIKAPAQAHLDVGDKANDAIRIDGPEVRAKVIGEGANLGITQAGRISCAESGVRLNTDAIDNSAGVDCSDHEVNIKILLSQVIASNKLKAEDRDALLASMTDDVARHVLKHNYDQTLALSLQEATSAADNTAQQAFMSGLEKRDRLDRKVEGLPSNSALEARKAGHHGLYRPELAVITAYAKLVLFDDIVAGTAPDDTGFEPVLIGYFPPALHGYVDAIRKHRLQREIIATVLSNTIVNIAGPSFAMRLTRSAGVDTTAMVLAFEATRQLFDIHSLWGEVSALDNRIPAAAQTALYNDLSTFVRHQTYWMARRFSGHSHDLAHDLAAMLKPYAEGIKGVIAQGSAPLSGPTKARVAVRVAELEALGCPVDLATRITALSACHHVGDVIDLAAEKKKPLDRTLELYALTGERFGFDSLQVGAGNLASSDPWDRIATRRLIEDVLAEQKAVVKAMMTRMSPSESPLQIIENWEAENKALIEPLQSMMTDMESGGWSFAKLTIVNALIREWAAKL</sequence>
<dbReference type="Pfam" id="PF21077">
    <property type="entry name" value="GDH_ACT3"/>
    <property type="match status" value="1"/>
</dbReference>
<dbReference type="InterPro" id="IPR028971">
    <property type="entry name" value="NAD-GDH_cat"/>
</dbReference>
<feature type="domain" description="NAD-glutamate dehydrogenase N-terminal ACT1" evidence="4">
    <location>
        <begin position="40"/>
        <end position="172"/>
    </location>
</feature>
<dbReference type="Gene3D" id="3.40.50.720">
    <property type="entry name" value="NAD(P)-binding Rossmann-like Domain"/>
    <property type="match status" value="1"/>
</dbReference>
<dbReference type="Pfam" id="PF21078">
    <property type="entry name" value="GDH_HM3"/>
    <property type="match status" value="1"/>
</dbReference>
<dbReference type="STRING" id="1121022.GCA_000376105_01021"/>
<dbReference type="SUPFAM" id="SSF53223">
    <property type="entry name" value="Aminoacid dehydrogenase-like, N-terminal domain"/>
    <property type="match status" value="1"/>
</dbReference>
<dbReference type="OrthoDB" id="9758052at2"/>
<dbReference type="PIRSF" id="PIRSF036761">
    <property type="entry name" value="GDH_Mll4104"/>
    <property type="match status" value="1"/>
</dbReference>
<keyword evidence="1" id="KW-0560">Oxidoreductase</keyword>
<dbReference type="SUPFAM" id="SSF51735">
    <property type="entry name" value="NAD(P)-binding Rossmann-fold domains"/>
    <property type="match status" value="1"/>
</dbReference>
<dbReference type="EMBL" id="AWGB01000016">
    <property type="protein sequence ID" value="ESQ91606.1"/>
    <property type="molecule type" value="Genomic_DNA"/>
</dbReference>
<dbReference type="Pfam" id="PF05088">
    <property type="entry name" value="Bac_GDH_CD"/>
    <property type="match status" value="1"/>
</dbReference>
<dbReference type="GO" id="GO:0004352">
    <property type="term" value="F:glutamate dehydrogenase (NAD+) activity"/>
    <property type="evidence" value="ECO:0007669"/>
    <property type="project" value="InterPro"/>
</dbReference>
<evidence type="ECO:0000259" key="3">
    <source>
        <dbReference type="Pfam" id="PF21074"/>
    </source>
</evidence>
<dbReference type="Pfam" id="PF21075">
    <property type="entry name" value="GDH_ACT1"/>
    <property type="match status" value="1"/>
</dbReference>
<feature type="domain" description="NAD-glutamate dehydrogenase ACT2" evidence="5">
    <location>
        <begin position="414"/>
        <end position="502"/>
    </location>
</feature>
<evidence type="ECO:0000256" key="1">
    <source>
        <dbReference type="ARBA" id="ARBA00023002"/>
    </source>
</evidence>
<dbReference type="Proteomes" id="UP000017837">
    <property type="component" value="Unassembled WGS sequence"/>
</dbReference>
<reference evidence="7 8" key="1">
    <citation type="journal article" date="2014" name="Nature">
        <title>Sequential evolution of bacterial morphology by co-option of a developmental regulator.</title>
        <authorList>
            <person name="Jiang C."/>
            <person name="Brown P.J."/>
            <person name="Ducret A."/>
            <person name="Brun Y.V."/>
        </authorList>
    </citation>
    <scope>NUCLEOTIDE SEQUENCE [LARGE SCALE GENOMIC DNA]</scope>
    <source>
        <strain evidence="7 8">DSM 16100</strain>
    </source>
</reference>
<dbReference type="PATRIC" id="fig|1121022.4.peg.1967"/>
<dbReference type="Pfam" id="PF21074">
    <property type="entry name" value="GDH_C"/>
    <property type="match status" value="1"/>
</dbReference>
<dbReference type="RefSeq" id="WP_018080689.1">
    <property type="nucleotide sequence ID" value="NZ_AQWM01000002.1"/>
</dbReference>
<dbReference type="InterPro" id="IPR007780">
    <property type="entry name" value="NAD_Glu_DH_bac"/>
</dbReference>
<dbReference type="Pfam" id="PF21076">
    <property type="entry name" value="GDH_ACT2"/>
    <property type="match status" value="1"/>
</dbReference>
<protein>
    <submittedName>
        <fullName evidence="7">Uncharacterized protein</fullName>
    </submittedName>
</protein>
<gene>
    <name evidence="7" type="ORF">ABENE_09735</name>
</gene>
<dbReference type="InterPro" id="IPR024727">
    <property type="entry name" value="NAD_Glu_DH_N_ACT1"/>
</dbReference>
<keyword evidence="8" id="KW-1185">Reference proteome</keyword>
<accession>V4PTH2</accession>
<dbReference type="InterPro" id="IPR049064">
    <property type="entry name" value="NAD_Glu_DH_ACT3"/>
</dbReference>
<comment type="caution">
    <text evidence="7">The sequence shown here is derived from an EMBL/GenBank/DDBJ whole genome shotgun (WGS) entry which is preliminary data.</text>
</comment>
<evidence type="ECO:0000259" key="2">
    <source>
        <dbReference type="Pfam" id="PF05088"/>
    </source>
</evidence>
<dbReference type="InterPro" id="IPR049056">
    <property type="entry name" value="NAD_Glu_DH_HM3"/>
</dbReference>
<evidence type="ECO:0000313" key="8">
    <source>
        <dbReference type="Proteomes" id="UP000017837"/>
    </source>
</evidence>
<proteinExistence type="predicted"/>
<evidence type="ECO:0000259" key="5">
    <source>
        <dbReference type="Pfam" id="PF21076"/>
    </source>
</evidence>
<dbReference type="Pfam" id="PF21073">
    <property type="entry name" value="GDH_HM1"/>
    <property type="match status" value="1"/>
</dbReference>
<name>V4PTH2_9CAUL</name>
<dbReference type="GO" id="GO:0006538">
    <property type="term" value="P:L-glutamate catabolic process"/>
    <property type="evidence" value="ECO:0007669"/>
    <property type="project" value="InterPro"/>
</dbReference>
<dbReference type="InterPro" id="IPR048381">
    <property type="entry name" value="GDH_C"/>
</dbReference>
<dbReference type="InterPro" id="IPR036291">
    <property type="entry name" value="NAD(P)-bd_dom_sf"/>
</dbReference>
<feature type="domain" description="NAD-specific glutamate dehydrogenase C-terminal" evidence="3">
    <location>
        <begin position="1283"/>
        <end position="1621"/>
    </location>
</feature>
<feature type="domain" description="NAD-glutamate dehydrogenase ACT3" evidence="6">
    <location>
        <begin position="564"/>
        <end position="638"/>
    </location>
</feature>
<dbReference type="InterPro" id="IPR049059">
    <property type="entry name" value="NAD_Glu_DH_HM1"/>
</dbReference>
<dbReference type="InterPro" id="IPR046346">
    <property type="entry name" value="Aminoacid_DH-like_N_sf"/>
</dbReference>
<feature type="domain" description="NAD-glutamate dehydrogenase catalytic" evidence="2">
    <location>
        <begin position="742"/>
        <end position="1237"/>
    </location>
</feature>